<dbReference type="OrthoDB" id="4161351at2759"/>
<proteinExistence type="predicted"/>
<comment type="caution">
    <text evidence="3">The sequence shown here is derived from an EMBL/GenBank/DDBJ whole genome shotgun (WGS) entry which is preliminary data.</text>
</comment>
<gene>
    <name evidence="3" type="ORF">AYL99_05777</name>
</gene>
<dbReference type="AlphaFoldDB" id="A0A178ZP42"/>
<name>A0A178ZP42_9EURO</name>
<accession>A0A178ZP42</accession>
<sequence>MDVFTRLASGIYLCRPSRGDHHHHHHRQAPRGRFHIHGIILQDVRDEDLYRKIAHASDRVAEAKATYESLRKRRQALREQVLQLDAQMEAEQREIARLREFRGKCVDEQKARERDQEERRRGRAPWEHVRNVRRSPRHSW</sequence>
<evidence type="ECO:0000256" key="2">
    <source>
        <dbReference type="SAM" id="MobiDB-lite"/>
    </source>
</evidence>
<evidence type="ECO:0000313" key="4">
    <source>
        <dbReference type="Proteomes" id="UP000078343"/>
    </source>
</evidence>
<reference evidence="3 4" key="1">
    <citation type="submission" date="2016-04" db="EMBL/GenBank/DDBJ databases">
        <title>Draft genome of Fonsecaea erecta CBS 125763.</title>
        <authorList>
            <person name="Weiss V.A."/>
            <person name="Vicente V.A."/>
            <person name="Raittz R.T."/>
            <person name="Moreno L.F."/>
            <person name="De Souza E.M."/>
            <person name="Pedrosa F.O."/>
            <person name="Steffens M.B."/>
            <person name="Faoro H."/>
            <person name="Tadra-Sfeir M.Z."/>
            <person name="Najafzadeh M.J."/>
            <person name="Felipe M.S."/>
            <person name="Teixeira M."/>
            <person name="Sun J."/>
            <person name="Xi L."/>
            <person name="Gomes R."/>
            <person name="De Azevedo C.M."/>
            <person name="Salgado C.G."/>
            <person name="Da Silva M.B."/>
            <person name="Nascimento M.F."/>
            <person name="Queiroz-Telles F."/>
            <person name="Attili D.S."/>
            <person name="Gorbushina A."/>
        </authorList>
    </citation>
    <scope>NUCLEOTIDE SEQUENCE [LARGE SCALE GENOMIC DNA]</scope>
    <source>
        <strain evidence="3 4">CBS 125763</strain>
    </source>
</reference>
<keyword evidence="1" id="KW-0175">Coiled coil</keyword>
<keyword evidence="4" id="KW-1185">Reference proteome</keyword>
<protein>
    <submittedName>
        <fullName evidence="3">Uncharacterized protein</fullName>
    </submittedName>
</protein>
<feature type="region of interest" description="Disordered" evidence="2">
    <location>
        <begin position="106"/>
        <end position="125"/>
    </location>
</feature>
<dbReference type="Proteomes" id="UP000078343">
    <property type="component" value="Unassembled WGS sequence"/>
</dbReference>
<dbReference type="GeneID" id="30009945"/>
<feature type="coiled-coil region" evidence="1">
    <location>
        <begin position="53"/>
        <end position="101"/>
    </location>
</feature>
<evidence type="ECO:0000313" key="3">
    <source>
        <dbReference type="EMBL" id="OAP60775.1"/>
    </source>
</evidence>
<dbReference type="EMBL" id="LVYI01000004">
    <property type="protein sequence ID" value="OAP60775.1"/>
    <property type="molecule type" value="Genomic_DNA"/>
</dbReference>
<dbReference type="RefSeq" id="XP_018694142.1">
    <property type="nucleotide sequence ID" value="XM_018837289.1"/>
</dbReference>
<evidence type="ECO:0000256" key="1">
    <source>
        <dbReference type="SAM" id="Coils"/>
    </source>
</evidence>
<organism evidence="3 4">
    <name type="scientific">Fonsecaea erecta</name>
    <dbReference type="NCBI Taxonomy" id="1367422"/>
    <lineage>
        <taxon>Eukaryota</taxon>
        <taxon>Fungi</taxon>
        <taxon>Dikarya</taxon>
        <taxon>Ascomycota</taxon>
        <taxon>Pezizomycotina</taxon>
        <taxon>Eurotiomycetes</taxon>
        <taxon>Chaetothyriomycetidae</taxon>
        <taxon>Chaetothyriales</taxon>
        <taxon>Herpotrichiellaceae</taxon>
        <taxon>Fonsecaea</taxon>
    </lineage>
</organism>